<feature type="compositionally biased region" description="Polar residues" evidence="1">
    <location>
        <begin position="1110"/>
        <end position="1119"/>
    </location>
</feature>
<feature type="non-terminal residue" evidence="2">
    <location>
        <position position="1"/>
    </location>
</feature>
<feature type="compositionally biased region" description="Low complexity" evidence="1">
    <location>
        <begin position="21"/>
        <end position="37"/>
    </location>
</feature>
<feature type="compositionally biased region" description="Basic and acidic residues" evidence="1">
    <location>
        <begin position="933"/>
        <end position="945"/>
    </location>
</feature>
<feature type="compositionally biased region" description="Acidic residues" evidence="1">
    <location>
        <begin position="1163"/>
        <end position="1172"/>
    </location>
</feature>
<feature type="compositionally biased region" description="Polar residues" evidence="1">
    <location>
        <begin position="207"/>
        <end position="229"/>
    </location>
</feature>
<feature type="compositionally biased region" description="Basic and acidic residues" evidence="1">
    <location>
        <begin position="501"/>
        <end position="515"/>
    </location>
</feature>
<dbReference type="Proteomes" id="UP000258309">
    <property type="component" value="Unassembled WGS sequence"/>
</dbReference>
<keyword evidence="3" id="KW-1185">Reference proteome</keyword>
<protein>
    <submittedName>
        <fullName evidence="2">Uncharacterized protein</fullName>
    </submittedName>
</protein>
<comment type="caution">
    <text evidence="2">The sequence shown here is derived from an EMBL/GenBank/DDBJ whole genome shotgun (WGS) entry which is preliminary data.</text>
</comment>
<feature type="region of interest" description="Disordered" evidence="1">
    <location>
        <begin position="1326"/>
        <end position="1366"/>
    </location>
</feature>
<evidence type="ECO:0000256" key="1">
    <source>
        <dbReference type="SAM" id="MobiDB-lite"/>
    </source>
</evidence>
<name>A0A3E2H883_SCYLI</name>
<feature type="compositionally biased region" description="Pro residues" evidence="1">
    <location>
        <begin position="1"/>
        <end position="13"/>
    </location>
</feature>
<dbReference type="STRING" id="5539.A0A3E2H883"/>
<feature type="compositionally biased region" description="Polar residues" evidence="1">
    <location>
        <begin position="89"/>
        <end position="103"/>
    </location>
</feature>
<feature type="compositionally biased region" description="Polar residues" evidence="1">
    <location>
        <begin position="993"/>
        <end position="1015"/>
    </location>
</feature>
<feature type="compositionally biased region" description="Polar residues" evidence="1">
    <location>
        <begin position="410"/>
        <end position="419"/>
    </location>
</feature>
<dbReference type="EMBL" id="NCSJ02000123">
    <property type="protein sequence ID" value="RFU29609.1"/>
    <property type="molecule type" value="Genomic_DNA"/>
</dbReference>
<sequence>AVPSAPDAPPVPAIPKHIKTDAPARASRRAASIDAPPTRVASPPPHPASGRGASLGPAVPAHPARRPGHRLSHSLELTGTERRGPTNPPTIRSSNNQNLVYDPNTRSFLPAAQLWAIEQRVQGAANKPVKKMKKIAPKESTGTHFAAGTVGGRLRGTEVDAMEAAASTTASSSPPPPLPHPMKSESVSPETTAPPPKTRKKKAIVSDSGSEQGSYMSNPSDAESESSIPPYSAVAHRPGVPLQKRPSVVHEDREQEEAEGESQVHQQKARVEEVKQADIKPRLVTPEPPAPTPVGLSRDSTLVQPPHPQDDEQPKPASEPAVAAHEESTRSETNGTELTHKDSLAARVHSVSPPRTHFARAPESLLVVHSPPPRSVSPRKSAMKNSNSPRNMSPVGNGSDGRGSSHERSPSSLHISSGMDSDEQQIQRKKSVRVSFDESSNVVLGRSGSPISPESPSSDTSQSKRSWFGFARKRGKGMSHMDDDDDEIMKPRPALPSFGSVRERKPRENLEDRPLVKPPQPVIDSAGGTPPLSTEHSNNSKESFEEPFEEPLGQSSDHAIGGILAQDFGAKENADTSNAMDPLPPQVTSVEGSGYVSDDGSSILSVDERKHMEHQAEPNAPIVVAESAADLSKGYYGEAHKPLGPVKEETPTTPPGTSNGIIPQINILQASPTVEDNLKKTTDASPQPTAEDESSEDEWVYVPGQWGDDDSIEQGANTSNTTATTPASAGIAEPPGEQQQPNVPISSIYTYPSTIAEETEDSDESSVYSDAAEDLSDLQGDGFMSLDAVVDSPIDVNNALPGLAITTPPDSPAVRLAAVAPKATTEEASQPQPQPPVGPGWDKAQLYWSSLTTETKRELEKKAQQETKDVPEKEEQEKPAPKPKKKKAASTQPISQPPRERSYMIQPGAKAPPEYTPTMRTSMRPEPQGPVESHMRSTMRAERPARSSMRSPPPPVQQSHPRGALQKKNRPMSYAAPESELATSAAAASSHARNFSTNTARTTPAIKPTSSTPSPTLRRRGSADSDSSFKRARPSNEGMGMRRTMRGSNDMAKGGRAQSPMGSGRYSLRSLSPTEPTARRPFSVNSGSQLTQGTMRRSMRDSYDAPTLRGSPQSGSKSPLLSFGRSSAKLGKTKSGGPRSSRFVDSSDEEDSRPAFSSRFVDSSDEEDDDEPAASQPSSMPRTMRSTPLRSIPQRRGVEDEDSSDLPDSDDEKPARTRGSIKLAKARQTNGATTLTKQGNTLASGSLRRSGSGRETMGIHPTSPTITTVTATAARPSKSGFISSILRRKKPDPASKVHKIDLESAARRDTPLERSKSDLALLKYGGDGTGSKMHSPKLQKRNPLDAWPLPNESPVQSGVETERPTTAAVDERPVLSNGVNGTNGTANVMGERPALGTRRFTATGLVSADTANTLATGRKKKKFPALRRMFGLDD</sequence>
<feature type="compositionally biased region" description="Low complexity" evidence="1">
    <location>
        <begin position="975"/>
        <end position="992"/>
    </location>
</feature>
<dbReference type="OMA" id="DETMTPR"/>
<feature type="region of interest" description="Disordered" evidence="1">
    <location>
        <begin position="1"/>
        <end position="103"/>
    </location>
</feature>
<accession>A0A3E2H883</accession>
<feature type="region of interest" description="Disordered" evidence="1">
    <location>
        <begin position="804"/>
        <end position="1265"/>
    </location>
</feature>
<feature type="compositionally biased region" description="Polar residues" evidence="1">
    <location>
        <begin position="1175"/>
        <end position="1189"/>
    </location>
</feature>
<dbReference type="OrthoDB" id="5423926at2759"/>
<feature type="compositionally biased region" description="Low complexity" evidence="1">
    <location>
        <begin position="716"/>
        <end position="729"/>
    </location>
</feature>
<feature type="region of interest" description="Disordered" evidence="1">
    <location>
        <begin position="123"/>
        <end position="622"/>
    </location>
</feature>
<feature type="non-terminal residue" evidence="2">
    <location>
        <position position="1434"/>
    </location>
</feature>
<evidence type="ECO:0000313" key="3">
    <source>
        <dbReference type="Proteomes" id="UP000258309"/>
    </source>
</evidence>
<feature type="compositionally biased region" description="Polar residues" evidence="1">
    <location>
        <begin position="737"/>
        <end position="753"/>
    </location>
</feature>
<reference evidence="2 3" key="1">
    <citation type="submission" date="2018-05" db="EMBL/GenBank/DDBJ databases">
        <title>Draft genome sequence of Scytalidium lignicola DSM 105466, a ubiquitous saprotrophic fungus.</title>
        <authorList>
            <person name="Buettner E."/>
            <person name="Gebauer A.M."/>
            <person name="Hofrichter M."/>
            <person name="Liers C."/>
            <person name="Kellner H."/>
        </authorList>
    </citation>
    <scope>NUCLEOTIDE SEQUENCE [LARGE SCALE GENOMIC DNA]</scope>
    <source>
        <strain evidence="2 3">DSM 105466</strain>
    </source>
</reference>
<feature type="compositionally biased region" description="Basic and acidic residues" evidence="1">
    <location>
        <begin position="854"/>
        <end position="880"/>
    </location>
</feature>
<feature type="compositionally biased region" description="Polar residues" evidence="1">
    <location>
        <begin position="655"/>
        <end position="674"/>
    </location>
</feature>
<feature type="compositionally biased region" description="Low complexity" evidence="1">
    <location>
        <begin position="1244"/>
        <end position="1254"/>
    </location>
</feature>
<feature type="compositionally biased region" description="Acidic residues" evidence="1">
    <location>
        <begin position="690"/>
        <end position="699"/>
    </location>
</feature>
<feature type="compositionally biased region" description="Basic and acidic residues" evidence="1">
    <location>
        <begin position="269"/>
        <end position="281"/>
    </location>
</feature>
<feature type="compositionally biased region" description="Low complexity" evidence="1">
    <location>
        <begin position="447"/>
        <end position="463"/>
    </location>
</feature>
<feature type="compositionally biased region" description="Polar residues" evidence="1">
    <location>
        <begin position="383"/>
        <end position="396"/>
    </location>
</feature>
<proteinExistence type="predicted"/>
<feature type="compositionally biased region" description="Basic and acidic residues" evidence="1">
    <location>
        <begin position="606"/>
        <end position="616"/>
    </location>
</feature>
<feature type="compositionally biased region" description="Basic residues" evidence="1">
    <location>
        <begin position="63"/>
        <end position="72"/>
    </location>
</feature>
<feature type="region of interest" description="Disordered" evidence="1">
    <location>
        <begin position="636"/>
        <end position="773"/>
    </location>
</feature>
<gene>
    <name evidence="2" type="ORF">B7463_g6723</name>
</gene>
<feature type="compositionally biased region" description="Polar residues" evidence="1">
    <location>
        <begin position="1083"/>
        <end position="1095"/>
    </location>
</feature>
<feature type="compositionally biased region" description="Acidic residues" evidence="1">
    <location>
        <begin position="1199"/>
        <end position="1211"/>
    </location>
</feature>
<feature type="compositionally biased region" description="Basic and acidic residues" evidence="1">
    <location>
        <begin position="638"/>
        <end position="650"/>
    </location>
</feature>
<organism evidence="2 3">
    <name type="scientific">Scytalidium lignicola</name>
    <name type="common">Hyphomycete</name>
    <dbReference type="NCBI Taxonomy" id="5539"/>
    <lineage>
        <taxon>Eukaryota</taxon>
        <taxon>Fungi</taxon>
        <taxon>Dikarya</taxon>
        <taxon>Ascomycota</taxon>
        <taxon>Pezizomycotina</taxon>
        <taxon>Leotiomycetes</taxon>
        <taxon>Leotiomycetes incertae sedis</taxon>
        <taxon>Scytalidium</taxon>
    </lineage>
</organism>
<evidence type="ECO:0000313" key="2">
    <source>
        <dbReference type="EMBL" id="RFU29609.1"/>
    </source>
</evidence>
<feature type="compositionally biased region" description="Polar residues" evidence="1">
    <location>
        <begin position="1227"/>
        <end position="1243"/>
    </location>
</feature>